<dbReference type="InterPro" id="IPR024548">
    <property type="entry name" value="Cu2_monoox_C"/>
</dbReference>
<organism evidence="6 7">
    <name type="scientific">Meganyctiphanes norvegica</name>
    <name type="common">Northern krill</name>
    <name type="synonym">Thysanopoda norvegica</name>
    <dbReference type="NCBI Taxonomy" id="48144"/>
    <lineage>
        <taxon>Eukaryota</taxon>
        <taxon>Metazoa</taxon>
        <taxon>Ecdysozoa</taxon>
        <taxon>Arthropoda</taxon>
        <taxon>Crustacea</taxon>
        <taxon>Multicrustacea</taxon>
        <taxon>Malacostraca</taxon>
        <taxon>Eumalacostraca</taxon>
        <taxon>Eucarida</taxon>
        <taxon>Euphausiacea</taxon>
        <taxon>Euphausiidae</taxon>
        <taxon>Meganyctiphanes</taxon>
    </lineage>
</organism>
<dbReference type="Gene3D" id="2.60.120.230">
    <property type="match status" value="1"/>
</dbReference>
<dbReference type="GO" id="GO:0030667">
    <property type="term" value="C:secretory granule membrane"/>
    <property type="evidence" value="ECO:0007669"/>
    <property type="project" value="TreeGrafter"/>
</dbReference>
<dbReference type="AlphaFoldDB" id="A0AAV2QE45"/>
<dbReference type="EMBL" id="CAXKWB010006018">
    <property type="protein sequence ID" value="CAL4081006.1"/>
    <property type="molecule type" value="Genomic_DNA"/>
</dbReference>
<dbReference type="GO" id="GO:0042421">
    <property type="term" value="P:norepinephrine biosynthetic process"/>
    <property type="evidence" value="ECO:0007669"/>
    <property type="project" value="TreeGrafter"/>
</dbReference>
<protein>
    <recommendedName>
        <fullName evidence="8">DBH-like monooxygenase protein 1</fullName>
    </recommendedName>
</protein>
<name>A0AAV2QE45_MEGNR</name>
<dbReference type="Pfam" id="PF01082">
    <property type="entry name" value="Cu2_monooxygen"/>
    <property type="match status" value="1"/>
</dbReference>
<gene>
    <name evidence="6" type="ORF">MNOR_LOCUS11447</name>
</gene>
<accession>A0AAV2QE45</accession>
<dbReference type="Pfam" id="PF03712">
    <property type="entry name" value="Cu2_monoox_C"/>
    <property type="match status" value="1"/>
</dbReference>
<dbReference type="PANTHER" id="PTHR10157:SF23">
    <property type="entry name" value="MOXD1 HOMOLOG 1"/>
    <property type="match status" value="1"/>
</dbReference>
<dbReference type="PANTHER" id="PTHR10157">
    <property type="entry name" value="DOPAMINE BETA HYDROXYLASE RELATED"/>
    <property type="match status" value="1"/>
</dbReference>
<evidence type="ECO:0000256" key="3">
    <source>
        <dbReference type="ARBA" id="ARBA00023180"/>
    </source>
</evidence>
<dbReference type="Gene3D" id="2.60.120.310">
    <property type="entry name" value="Copper type II, ascorbate-dependent monooxygenase, N-terminal domain"/>
    <property type="match status" value="1"/>
</dbReference>
<evidence type="ECO:0000313" key="6">
    <source>
        <dbReference type="EMBL" id="CAL4081006.1"/>
    </source>
</evidence>
<dbReference type="GO" id="GO:0005507">
    <property type="term" value="F:copper ion binding"/>
    <property type="evidence" value="ECO:0007669"/>
    <property type="project" value="InterPro"/>
</dbReference>
<dbReference type="GO" id="GO:0005615">
    <property type="term" value="C:extracellular space"/>
    <property type="evidence" value="ECO:0007669"/>
    <property type="project" value="TreeGrafter"/>
</dbReference>
<evidence type="ECO:0008006" key="8">
    <source>
        <dbReference type="Google" id="ProtNLM"/>
    </source>
</evidence>
<evidence type="ECO:0000313" key="7">
    <source>
        <dbReference type="Proteomes" id="UP001497623"/>
    </source>
</evidence>
<dbReference type="InterPro" id="IPR000945">
    <property type="entry name" value="DBH-like"/>
</dbReference>
<dbReference type="GO" id="GO:0004500">
    <property type="term" value="F:dopamine beta-monooxygenase activity"/>
    <property type="evidence" value="ECO:0007669"/>
    <property type="project" value="InterPro"/>
</dbReference>
<dbReference type="SUPFAM" id="SSF49742">
    <property type="entry name" value="PHM/PNGase F"/>
    <property type="match status" value="2"/>
</dbReference>
<dbReference type="Proteomes" id="UP001497623">
    <property type="component" value="Unassembled WGS sequence"/>
</dbReference>
<sequence>MLRAGFICNLNLLFITSKQLATYKLYCAFFLVKFIMRYLEQNETMMRLAQAPGWTGTGLSCPWALGKPLPDALLIWDYGIMTHDIDDPFLILNKTKKNGFRIKLLREMPSSTTLLLHYDKQPSVNHDLTRTKLSKNTVRAAWCCAEIYPITGVSPKYNHKNLHLKKNPQPREYMATRDRLQLPILQLTTIRHSLWCQISPTSNPQKRKPTNNEFTQYIPIVREKNIKYVHHIIMYQCHMPESEKIYDKFVKAKGAQCHSANMPVSWRACSTPLISWAVGSEGGFLPDHVGYPLGEEYGGANYFMLELHYNNPSFDAEVVDDSGLRIYHTDVLREHDAGTFVIGHSVHPMFIPPQRIWNTVGYCSSECTEQTIPSRGINVFSALLHTHLLGTRIKLRQIRDGKELPNILKDDNYDFNYQEARWLKPEMKILPGDFFLNECVYDSKSRPNITFGGFSTQEEMCITFLSYYPKINLAMCGSEPTRENLFDHFGIEELYQQPDWGSNGNNTDPAQLEDRLLARMLYNDTFTGEEVSLAKFLQYEVIKKPFHLQNKTFYDVLTNRSEWSNEKKVDAFQKIVLKDHKTDCSTMLGQSNGDMSTTKYPEFLPYTEPKPSCEPTGKCLLNRCGPPAAIMPSLRFGMAVGSIRISNAKLSFSAIL</sequence>
<dbReference type="InterPro" id="IPR036939">
    <property type="entry name" value="Cu2_ascorb_mOase_N_sf"/>
</dbReference>
<reference evidence="6 7" key="1">
    <citation type="submission" date="2024-05" db="EMBL/GenBank/DDBJ databases">
        <authorList>
            <person name="Wallberg A."/>
        </authorList>
    </citation>
    <scope>NUCLEOTIDE SEQUENCE [LARGE SCALE GENOMIC DNA]</scope>
</reference>
<dbReference type="GO" id="GO:0006589">
    <property type="term" value="P:octopamine biosynthetic process"/>
    <property type="evidence" value="ECO:0007669"/>
    <property type="project" value="TreeGrafter"/>
</dbReference>
<comment type="caution">
    <text evidence="6">The sequence shown here is derived from an EMBL/GenBank/DDBJ whole genome shotgun (WGS) entry which is preliminary data.</text>
</comment>
<evidence type="ECO:0000256" key="1">
    <source>
        <dbReference type="ARBA" id="ARBA00010676"/>
    </source>
</evidence>
<proteinExistence type="inferred from homology"/>
<feature type="domain" description="Copper type II ascorbate-dependent monooxygenase C-terminal" evidence="5">
    <location>
        <begin position="336"/>
        <end position="485"/>
    </location>
</feature>
<feature type="non-terminal residue" evidence="6">
    <location>
        <position position="656"/>
    </location>
</feature>
<dbReference type="InterPro" id="IPR000323">
    <property type="entry name" value="Cu2_ascorb_mOase_N"/>
</dbReference>
<evidence type="ECO:0000259" key="4">
    <source>
        <dbReference type="Pfam" id="PF01082"/>
    </source>
</evidence>
<keyword evidence="2" id="KW-1015">Disulfide bond</keyword>
<evidence type="ECO:0000256" key="2">
    <source>
        <dbReference type="ARBA" id="ARBA00023157"/>
    </source>
</evidence>
<feature type="domain" description="Copper type II ascorbate-dependent monooxygenase N-terminal" evidence="4">
    <location>
        <begin position="191"/>
        <end position="313"/>
    </location>
</feature>
<dbReference type="InterPro" id="IPR008977">
    <property type="entry name" value="PHM/PNGase_F_dom_sf"/>
</dbReference>
<dbReference type="InterPro" id="IPR014784">
    <property type="entry name" value="Cu2_ascorb_mOase-like_C"/>
</dbReference>
<dbReference type="FunFam" id="2.60.120.230:FF:000001">
    <property type="entry name" value="Monooxygenase, DBH-like 1"/>
    <property type="match status" value="1"/>
</dbReference>
<keyword evidence="7" id="KW-1185">Reference proteome</keyword>
<keyword evidence="3" id="KW-0325">Glycoprotein</keyword>
<evidence type="ECO:0000259" key="5">
    <source>
        <dbReference type="Pfam" id="PF03712"/>
    </source>
</evidence>
<dbReference type="GO" id="GO:0042420">
    <property type="term" value="P:dopamine catabolic process"/>
    <property type="evidence" value="ECO:0007669"/>
    <property type="project" value="TreeGrafter"/>
</dbReference>
<comment type="similarity">
    <text evidence="1">Belongs to the copper type II ascorbate-dependent monooxygenase family.</text>
</comment>